<dbReference type="Proteomes" id="UP000323454">
    <property type="component" value="Unassembled WGS sequence"/>
</dbReference>
<keyword evidence="1" id="KW-0812">Transmembrane</keyword>
<feature type="domain" description="DUF11" evidence="2">
    <location>
        <begin position="52"/>
        <end position="124"/>
    </location>
</feature>
<reference evidence="3 4" key="1">
    <citation type="submission" date="2019-09" db="EMBL/GenBank/DDBJ databases">
        <title>Goodfellowia gen. nov., a new genus of the Pseudonocardineae related to Actinoalloteichus, containing Goodfellowia coeruleoviolacea gen. nov., comb. nov. gen. nov., comb. nov.</title>
        <authorList>
            <person name="Labeda D."/>
        </authorList>
    </citation>
    <scope>NUCLEOTIDE SEQUENCE [LARGE SCALE GENOMIC DNA]</scope>
    <source>
        <strain evidence="3 4">AN110305</strain>
    </source>
</reference>
<name>A0A5B2WRH3_9PSEU</name>
<keyword evidence="4" id="KW-1185">Reference proteome</keyword>
<reference evidence="3 4" key="2">
    <citation type="submission" date="2019-09" db="EMBL/GenBank/DDBJ databases">
        <authorList>
            <person name="Jin C."/>
        </authorList>
    </citation>
    <scope>NUCLEOTIDE SEQUENCE [LARGE SCALE GENOMIC DNA]</scope>
    <source>
        <strain evidence="3 4">AN110305</strain>
    </source>
</reference>
<accession>A0A5B2WRH3</accession>
<feature type="transmembrane region" description="Helical" evidence="1">
    <location>
        <begin position="179"/>
        <end position="200"/>
    </location>
</feature>
<gene>
    <name evidence="3" type="ORF">F0L68_35220</name>
</gene>
<dbReference type="OrthoDB" id="3706681at2"/>
<evidence type="ECO:0000313" key="3">
    <source>
        <dbReference type="EMBL" id="KAA2252567.1"/>
    </source>
</evidence>
<keyword evidence="1" id="KW-0472">Membrane</keyword>
<dbReference type="InterPro" id="IPR047589">
    <property type="entry name" value="DUF11_rpt"/>
</dbReference>
<dbReference type="Pfam" id="PF01345">
    <property type="entry name" value="DUF11"/>
    <property type="match status" value="1"/>
</dbReference>
<comment type="caution">
    <text evidence="3">The sequence shown here is derived from an EMBL/GenBank/DDBJ whole genome shotgun (WGS) entry which is preliminary data.</text>
</comment>
<evidence type="ECO:0000256" key="1">
    <source>
        <dbReference type="SAM" id="Phobius"/>
    </source>
</evidence>
<dbReference type="InterPro" id="IPR001434">
    <property type="entry name" value="OmcB-like_DUF11"/>
</dbReference>
<evidence type="ECO:0000259" key="2">
    <source>
        <dbReference type="Pfam" id="PF01345"/>
    </source>
</evidence>
<dbReference type="NCBIfam" id="TIGR01451">
    <property type="entry name" value="B_ant_repeat"/>
    <property type="match status" value="1"/>
</dbReference>
<keyword evidence="1" id="KW-1133">Transmembrane helix</keyword>
<organism evidence="3 4">
    <name type="scientific">Solihabitans fulvus</name>
    <dbReference type="NCBI Taxonomy" id="1892852"/>
    <lineage>
        <taxon>Bacteria</taxon>
        <taxon>Bacillati</taxon>
        <taxon>Actinomycetota</taxon>
        <taxon>Actinomycetes</taxon>
        <taxon>Pseudonocardiales</taxon>
        <taxon>Pseudonocardiaceae</taxon>
        <taxon>Solihabitans</taxon>
    </lineage>
</organism>
<protein>
    <submittedName>
        <fullName evidence="3">DUF11 domain-containing protein</fullName>
    </submittedName>
</protein>
<dbReference type="AlphaFoldDB" id="A0A5B2WRH3"/>
<evidence type="ECO:0000313" key="4">
    <source>
        <dbReference type="Proteomes" id="UP000323454"/>
    </source>
</evidence>
<dbReference type="EMBL" id="VUOB01000074">
    <property type="protein sequence ID" value="KAA2252567.1"/>
    <property type="molecule type" value="Genomic_DNA"/>
</dbReference>
<sequence>MNHPSSAKGTDFSVRHRSAHAAVVLTAAALGAPVLLVQPATADPAAPPSLSISIDDGQQKVGRGAELTYLVKISNMGTSTVDGLRLTQSMPPGLRFVSADHDGRQGDQLIEWTVSLPPNSDVTVVGKGKLDSVPSGTTRLAASACAYVGGEDRPTVCSTDSDELDATALAAAPGSSTGWWYWAGGILVALAAAAAAAVLIRRRRPAAATATEPESAHAQV</sequence>
<proteinExistence type="predicted"/>